<feature type="transmembrane region" description="Helical" evidence="8">
    <location>
        <begin position="241"/>
        <end position="262"/>
    </location>
</feature>
<evidence type="ECO:0000259" key="9">
    <source>
        <dbReference type="PROSITE" id="PS51012"/>
    </source>
</evidence>
<keyword evidence="3" id="KW-1003">Cell membrane</keyword>
<evidence type="ECO:0000256" key="8">
    <source>
        <dbReference type="SAM" id="Phobius"/>
    </source>
</evidence>
<accession>A0A6J6HAI7</accession>
<name>A0A6J6HAI7_9ZZZZ</name>
<dbReference type="PANTHER" id="PTHR30413">
    <property type="entry name" value="INNER MEMBRANE TRANSPORT PERMEASE"/>
    <property type="match status" value="1"/>
</dbReference>
<dbReference type="EMBL" id="CAEZUX010000021">
    <property type="protein sequence ID" value="CAB4609850.1"/>
    <property type="molecule type" value="Genomic_DNA"/>
</dbReference>
<comment type="subcellular location">
    <subcellularLocation>
        <location evidence="1">Cell inner membrane</location>
        <topology evidence="1">Multi-pass membrane protein</topology>
    </subcellularLocation>
</comment>
<evidence type="ECO:0000256" key="7">
    <source>
        <dbReference type="ARBA" id="ARBA00023136"/>
    </source>
</evidence>
<sequence length="273" mass="30470">MASVVAPVKRLVGSHELLWNLTLRELRTKYRKSVLGWSWSMLNPLATVAIYSFVFGVLFQAQAPVGTNSGIKVFALYLLCGLLPWNFFMLVTNTGMQSMLANAALVKKVSFPREVLVFANSLHGIVQFSIEMLLLTVALLVGGSIFLPWLPVVLLQMTLLALFATGLALGLAAANVYFRDLGYLWQIFTQVWFFATPIVYTEEILEGRVPAVVETILQWNPMAIFIRGFRRSMYDSSFPGWTNLGACALLAAVSLMVGWSLFTKLSRRFAEEL</sequence>
<dbReference type="InterPro" id="IPR047817">
    <property type="entry name" value="ABC2_TM_bact-type"/>
</dbReference>
<feature type="transmembrane region" description="Helical" evidence="8">
    <location>
        <begin position="153"/>
        <end position="174"/>
    </location>
</feature>
<evidence type="ECO:0000256" key="5">
    <source>
        <dbReference type="ARBA" id="ARBA00022692"/>
    </source>
</evidence>
<reference evidence="10" key="1">
    <citation type="submission" date="2020-05" db="EMBL/GenBank/DDBJ databases">
        <authorList>
            <person name="Chiriac C."/>
            <person name="Salcher M."/>
            <person name="Ghai R."/>
            <person name="Kavagutti S V."/>
        </authorList>
    </citation>
    <scope>NUCLEOTIDE SEQUENCE</scope>
</reference>
<dbReference type="GO" id="GO:0015920">
    <property type="term" value="P:lipopolysaccharide transport"/>
    <property type="evidence" value="ECO:0007669"/>
    <property type="project" value="TreeGrafter"/>
</dbReference>
<evidence type="ECO:0000256" key="6">
    <source>
        <dbReference type="ARBA" id="ARBA00022989"/>
    </source>
</evidence>
<dbReference type="PANTHER" id="PTHR30413:SF8">
    <property type="entry name" value="TRANSPORT PERMEASE PROTEIN"/>
    <property type="match status" value="1"/>
</dbReference>
<keyword evidence="4" id="KW-0997">Cell inner membrane</keyword>
<feature type="transmembrane region" description="Helical" evidence="8">
    <location>
        <begin position="71"/>
        <end position="91"/>
    </location>
</feature>
<dbReference type="Pfam" id="PF01061">
    <property type="entry name" value="ABC2_membrane"/>
    <property type="match status" value="1"/>
</dbReference>
<dbReference type="PROSITE" id="PS51012">
    <property type="entry name" value="ABC_TM2"/>
    <property type="match status" value="1"/>
</dbReference>
<organism evidence="10">
    <name type="scientific">freshwater metagenome</name>
    <dbReference type="NCBI Taxonomy" id="449393"/>
    <lineage>
        <taxon>unclassified sequences</taxon>
        <taxon>metagenomes</taxon>
        <taxon>ecological metagenomes</taxon>
    </lineage>
</organism>
<keyword evidence="5 8" id="KW-0812">Transmembrane</keyword>
<feature type="transmembrane region" description="Helical" evidence="8">
    <location>
        <begin position="181"/>
        <end position="200"/>
    </location>
</feature>
<feature type="domain" description="ABC transmembrane type-2" evidence="9">
    <location>
        <begin position="35"/>
        <end position="265"/>
    </location>
</feature>
<evidence type="ECO:0000256" key="2">
    <source>
        <dbReference type="ARBA" id="ARBA00022448"/>
    </source>
</evidence>
<evidence type="ECO:0000256" key="3">
    <source>
        <dbReference type="ARBA" id="ARBA00022475"/>
    </source>
</evidence>
<evidence type="ECO:0000313" key="10">
    <source>
        <dbReference type="EMBL" id="CAB4609850.1"/>
    </source>
</evidence>
<keyword evidence="6 8" id="KW-1133">Transmembrane helix</keyword>
<evidence type="ECO:0000256" key="1">
    <source>
        <dbReference type="ARBA" id="ARBA00004429"/>
    </source>
</evidence>
<evidence type="ECO:0000256" key="4">
    <source>
        <dbReference type="ARBA" id="ARBA00022519"/>
    </source>
</evidence>
<dbReference type="GO" id="GO:0005886">
    <property type="term" value="C:plasma membrane"/>
    <property type="evidence" value="ECO:0007669"/>
    <property type="project" value="UniProtKB-SubCell"/>
</dbReference>
<keyword evidence="7 8" id="KW-0472">Membrane</keyword>
<proteinExistence type="predicted"/>
<gene>
    <name evidence="10" type="ORF">UFOPK1874_00347</name>
</gene>
<feature type="transmembrane region" description="Helical" evidence="8">
    <location>
        <begin position="34"/>
        <end position="59"/>
    </location>
</feature>
<keyword evidence="2" id="KW-0813">Transport</keyword>
<dbReference type="GO" id="GO:0140359">
    <property type="term" value="F:ABC-type transporter activity"/>
    <property type="evidence" value="ECO:0007669"/>
    <property type="project" value="InterPro"/>
</dbReference>
<dbReference type="AlphaFoldDB" id="A0A6J6HAI7"/>
<protein>
    <submittedName>
        <fullName evidence="10">Unannotated protein</fullName>
    </submittedName>
</protein>
<dbReference type="InterPro" id="IPR013525">
    <property type="entry name" value="ABC2_TM"/>
</dbReference>